<dbReference type="Proteomes" id="UP001233172">
    <property type="component" value="Unassembled WGS sequence"/>
</dbReference>
<dbReference type="InterPro" id="IPR028082">
    <property type="entry name" value="Peripla_BP_I"/>
</dbReference>
<accession>A0AAD8AYJ1</accession>
<feature type="non-terminal residue" evidence="1">
    <location>
        <position position="1"/>
    </location>
</feature>
<organism evidence="1 2">
    <name type="scientific">Biomphalaria pfeifferi</name>
    <name type="common">Bloodfluke planorb</name>
    <name type="synonym">Freshwater snail</name>
    <dbReference type="NCBI Taxonomy" id="112525"/>
    <lineage>
        <taxon>Eukaryota</taxon>
        <taxon>Metazoa</taxon>
        <taxon>Spiralia</taxon>
        <taxon>Lophotrochozoa</taxon>
        <taxon>Mollusca</taxon>
        <taxon>Gastropoda</taxon>
        <taxon>Heterobranchia</taxon>
        <taxon>Euthyneura</taxon>
        <taxon>Panpulmonata</taxon>
        <taxon>Hygrophila</taxon>
        <taxon>Lymnaeoidea</taxon>
        <taxon>Planorbidae</taxon>
        <taxon>Biomphalaria</taxon>
    </lineage>
</organism>
<dbReference type="SUPFAM" id="SSF53822">
    <property type="entry name" value="Periplasmic binding protein-like I"/>
    <property type="match status" value="1"/>
</dbReference>
<evidence type="ECO:0000313" key="1">
    <source>
        <dbReference type="EMBL" id="KAK0044789.1"/>
    </source>
</evidence>
<reference evidence="1" key="1">
    <citation type="journal article" date="2023" name="PLoS Negl. Trop. Dis.">
        <title>A genome sequence for Biomphalaria pfeifferi, the major vector snail for the human-infecting parasite Schistosoma mansoni.</title>
        <authorList>
            <person name="Bu L."/>
            <person name="Lu L."/>
            <person name="Laidemitt M.R."/>
            <person name="Zhang S.M."/>
            <person name="Mutuku M."/>
            <person name="Mkoji G."/>
            <person name="Steinauer M."/>
            <person name="Loker E.S."/>
        </authorList>
    </citation>
    <scope>NUCLEOTIDE SEQUENCE</scope>
    <source>
        <strain evidence="1">KasaAsao</strain>
    </source>
</reference>
<feature type="non-terminal residue" evidence="1">
    <location>
        <position position="69"/>
    </location>
</feature>
<gene>
    <name evidence="1" type="ORF">Bpfe_025734</name>
</gene>
<dbReference type="Gene3D" id="3.40.50.2300">
    <property type="match status" value="1"/>
</dbReference>
<dbReference type="EMBL" id="JASAOG010000191">
    <property type="protein sequence ID" value="KAK0044789.1"/>
    <property type="molecule type" value="Genomic_DNA"/>
</dbReference>
<comment type="caution">
    <text evidence="1">The sequence shown here is derived from an EMBL/GenBank/DDBJ whole genome shotgun (WGS) entry which is preliminary data.</text>
</comment>
<reference evidence="1" key="2">
    <citation type="submission" date="2023-04" db="EMBL/GenBank/DDBJ databases">
        <authorList>
            <person name="Bu L."/>
            <person name="Lu L."/>
            <person name="Laidemitt M.R."/>
            <person name="Zhang S.M."/>
            <person name="Mutuku M."/>
            <person name="Mkoji G."/>
            <person name="Steinauer M."/>
            <person name="Loker E.S."/>
        </authorList>
    </citation>
    <scope>NUCLEOTIDE SEQUENCE</scope>
    <source>
        <strain evidence="1">KasaAsao</strain>
        <tissue evidence="1">Whole Snail</tissue>
    </source>
</reference>
<name>A0AAD8AYJ1_BIOPF</name>
<keyword evidence="2" id="KW-1185">Reference proteome</keyword>
<protein>
    <submittedName>
        <fullName evidence="1">Atrial natriuretic peptide receptor 1</fullName>
    </submittedName>
</protein>
<proteinExistence type="predicted"/>
<evidence type="ECO:0000313" key="2">
    <source>
        <dbReference type="Proteomes" id="UP001233172"/>
    </source>
</evidence>
<keyword evidence="1" id="KW-0675">Receptor</keyword>
<dbReference type="AlphaFoldDB" id="A0AAD8AYJ1"/>
<sequence>PTNSLALFNPLQPTNSFALFNPLQPTITLSQYYDAVRIYGTVLAETIDKGGNPFDGLSITKQMWNRTFD</sequence>